<proteinExistence type="predicted"/>
<dbReference type="AlphaFoldDB" id="A0A9P6WSA1"/>
<evidence type="ECO:0000313" key="2">
    <source>
        <dbReference type="Proteomes" id="UP000716291"/>
    </source>
</evidence>
<keyword evidence="2" id="KW-1185">Reference proteome</keyword>
<dbReference type="EMBL" id="JAANQT010010924">
    <property type="protein sequence ID" value="KAG1274729.1"/>
    <property type="molecule type" value="Genomic_DNA"/>
</dbReference>
<dbReference type="Gene3D" id="1.25.40.10">
    <property type="entry name" value="Tetratricopeptide repeat domain"/>
    <property type="match status" value="1"/>
</dbReference>
<dbReference type="Proteomes" id="UP000716291">
    <property type="component" value="Unassembled WGS sequence"/>
</dbReference>
<dbReference type="SUPFAM" id="SSF48452">
    <property type="entry name" value="TPR-like"/>
    <property type="match status" value="1"/>
</dbReference>
<evidence type="ECO:0000313" key="1">
    <source>
        <dbReference type="EMBL" id="KAG1274729.1"/>
    </source>
</evidence>
<comment type="caution">
    <text evidence="1">The sequence shown here is derived from an EMBL/GenBank/DDBJ whole genome shotgun (WGS) entry which is preliminary data.</text>
</comment>
<gene>
    <name evidence="1" type="ORF">G6F64_015057</name>
</gene>
<protein>
    <submittedName>
        <fullName evidence="1">Uncharacterized protein</fullName>
    </submittedName>
</protein>
<reference evidence="1" key="1">
    <citation type="journal article" date="2020" name="Microb. Genom.">
        <title>Genetic diversity of clinical and environmental Mucorales isolates obtained from an investigation of mucormycosis cases among solid organ transplant recipients.</title>
        <authorList>
            <person name="Nguyen M.H."/>
            <person name="Kaul D."/>
            <person name="Muto C."/>
            <person name="Cheng S.J."/>
            <person name="Richter R.A."/>
            <person name="Bruno V.M."/>
            <person name="Liu G."/>
            <person name="Beyhan S."/>
            <person name="Sundermann A.J."/>
            <person name="Mounaud S."/>
            <person name="Pasculle A.W."/>
            <person name="Nierman W.C."/>
            <person name="Driscoll E."/>
            <person name="Cumbie R."/>
            <person name="Clancy C.J."/>
            <person name="Dupont C.L."/>
        </authorList>
    </citation>
    <scope>NUCLEOTIDE SEQUENCE</scope>
    <source>
        <strain evidence="1">GL11</strain>
    </source>
</reference>
<dbReference type="InterPro" id="IPR011990">
    <property type="entry name" value="TPR-like_helical_dom_sf"/>
</dbReference>
<accession>A0A9P6WSA1</accession>
<sequence>MWALRARYHDKRSAHALRDADLARSLTLDPQCSDALRVRTTALYDAGEQQEAWRLLRDARQRAPSHFGLMMSEAYLLINDRRLEDAIATIRAWPMCIRAGAAARRWTTWRWRHWATRH</sequence>
<name>A0A9P6WSA1_RHIOR</name>
<organism evidence="1 2">
    <name type="scientific">Rhizopus oryzae</name>
    <name type="common">Mucormycosis agent</name>
    <name type="synonym">Rhizopus arrhizus var. delemar</name>
    <dbReference type="NCBI Taxonomy" id="64495"/>
    <lineage>
        <taxon>Eukaryota</taxon>
        <taxon>Fungi</taxon>
        <taxon>Fungi incertae sedis</taxon>
        <taxon>Mucoromycota</taxon>
        <taxon>Mucoromycotina</taxon>
        <taxon>Mucoromycetes</taxon>
        <taxon>Mucorales</taxon>
        <taxon>Mucorineae</taxon>
        <taxon>Rhizopodaceae</taxon>
        <taxon>Rhizopus</taxon>
    </lineage>
</organism>